<name>K1Q424_MAGGI</name>
<dbReference type="EMBL" id="JH816232">
    <property type="protein sequence ID" value="EKC28593.1"/>
    <property type="molecule type" value="Genomic_DNA"/>
</dbReference>
<reference evidence="1" key="1">
    <citation type="journal article" date="2012" name="Nature">
        <title>The oyster genome reveals stress adaptation and complexity of shell formation.</title>
        <authorList>
            <person name="Zhang G."/>
            <person name="Fang X."/>
            <person name="Guo X."/>
            <person name="Li L."/>
            <person name="Luo R."/>
            <person name="Xu F."/>
            <person name="Yang P."/>
            <person name="Zhang L."/>
            <person name="Wang X."/>
            <person name="Qi H."/>
            <person name="Xiong Z."/>
            <person name="Que H."/>
            <person name="Xie Y."/>
            <person name="Holland P.W."/>
            <person name="Paps J."/>
            <person name="Zhu Y."/>
            <person name="Wu F."/>
            <person name="Chen Y."/>
            <person name="Wang J."/>
            <person name="Peng C."/>
            <person name="Meng J."/>
            <person name="Yang L."/>
            <person name="Liu J."/>
            <person name="Wen B."/>
            <person name="Zhang N."/>
            <person name="Huang Z."/>
            <person name="Zhu Q."/>
            <person name="Feng Y."/>
            <person name="Mount A."/>
            <person name="Hedgecock D."/>
            <person name="Xu Z."/>
            <person name="Liu Y."/>
            <person name="Domazet-Loso T."/>
            <person name="Du Y."/>
            <person name="Sun X."/>
            <person name="Zhang S."/>
            <person name="Liu B."/>
            <person name="Cheng P."/>
            <person name="Jiang X."/>
            <person name="Li J."/>
            <person name="Fan D."/>
            <person name="Wang W."/>
            <person name="Fu W."/>
            <person name="Wang T."/>
            <person name="Wang B."/>
            <person name="Zhang J."/>
            <person name="Peng Z."/>
            <person name="Li Y."/>
            <person name="Li N."/>
            <person name="Wang J."/>
            <person name="Chen M."/>
            <person name="He Y."/>
            <person name="Tan F."/>
            <person name="Song X."/>
            <person name="Zheng Q."/>
            <person name="Huang R."/>
            <person name="Yang H."/>
            <person name="Du X."/>
            <person name="Chen L."/>
            <person name="Yang M."/>
            <person name="Gaffney P.M."/>
            <person name="Wang S."/>
            <person name="Luo L."/>
            <person name="She Z."/>
            <person name="Ming Y."/>
            <person name="Huang W."/>
            <person name="Zhang S."/>
            <person name="Huang B."/>
            <person name="Zhang Y."/>
            <person name="Qu T."/>
            <person name="Ni P."/>
            <person name="Miao G."/>
            <person name="Wang J."/>
            <person name="Wang Q."/>
            <person name="Steinberg C.E."/>
            <person name="Wang H."/>
            <person name="Li N."/>
            <person name="Qian L."/>
            <person name="Zhang G."/>
            <person name="Li Y."/>
            <person name="Yang H."/>
            <person name="Liu X."/>
            <person name="Wang J."/>
            <person name="Yin Y."/>
            <person name="Wang J."/>
        </authorList>
    </citation>
    <scope>NUCLEOTIDE SEQUENCE [LARGE SCALE GENOMIC DNA]</scope>
    <source>
        <strain evidence="1">05x7-T-G4-1.051#20</strain>
    </source>
</reference>
<organism evidence="1">
    <name type="scientific">Magallana gigas</name>
    <name type="common">Pacific oyster</name>
    <name type="synonym">Crassostrea gigas</name>
    <dbReference type="NCBI Taxonomy" id="29159"/>
    <lineage>
        <taxon>Eukaryota</taxon>
        <taxon>Metazoa</taxon>
        <taxon>Spiralia</taxon>
        <taxon>Lophotrochozoa</taxon>
        <taxon>Mollusca</taxon>
        <taxon>Bivalvia</taxon>
        <taxon>Autobranchia</taxon>
        <taxon>Pteriomorphia</taxon>
        <taxon>Ostreida</taxon>
        <taxon>Ostreoidea</taxon>
        <taxon>Ostreidae</taxon>
        <taxon>Magallana</taxon>
    </lineage>
</organism>
<gene>
    <name evidence="1" type="ORF">CGI_10001420</name>
</gene>
<evidence type="ECO:0000313" key="1">
    <source>
        <dbReference type="EMBL" id="EKC28593.1"/>
    </source>
</evidence>
<accession>K1Q424</accession>
<protein>
    <submittedName>
        <fullName evidence="1">Uncharacterized protein</fullName>
    </submittedName>
</protein>
<dbReference type="InParanoid" id="K1Q424"/>
<dbReference type="HOGENOM" id="CLU_1416406_0_0_1"/>
<sequence>MYLWLIRQRMILGGSGRQNKFGMIKRPSSSLQYGGRRLTDRRQFTQNQRYTQYPQFKGLISFTRFTDYGAYFSLPLPFSVYLGIAVAALGILLCIFVGIANGIRRCFTRGKMPMPTDDFSSTRHIMDVEMTYSHSTKHKQFSQRPGNLSIRDERSSHGYADIDDLDPDDYENVKERLSDTDSDDYENLRSGI</sequence>
<proteinExistence type="predicted"/>
<dbReference type="AlphaFoldDB" id="K1Q424"/>